<dbReference type="InterPro" id="IPR036388">
    <property type="entry name" value="WH-like_DNA-bd_sf"/>
</dbReference>
<dbReference type="GO" id="GO:0003700">
    <property type="term" value="F:DNA-binding transcription factor activity"/>
    <property type="evidence" value="ECO:0007669"/>
    <property type="project" value="InterPro"/>
</dbReference>
<dbReference type="GO" id="GO:0045892">
    <property type="term" value="P:negative regulation of DNA-templated transcription"/>
    <property type="evidence" value="ECO:0007669"/>
    <property type="project" value="TreeGrafter"/>
</dbReference>
<dbReference type="OrthoDB" id="3194402at2"/>
<dbReference type="PRINTS" id="PR00035">
    <property type="entry name" value="HTHGNTR"/>
</dbReference>
<dbReference type="Pfam" id="PF07702">
    <property type="entry name" value="UTRA"/>
    <property type="match status" value="1"/>
</dbReference>
<dbReference type="SMART" id="SM00345">
    <property type="entry name" value="HTH_GNTR"/>
    <property type="match status" value="1"/>
</dbReference>
<evidence type="ECO:0000313" key="5">
    <source>
        <dbReference type="EMBL" id="TGN63658.1"/>
    </source>
</evidence>
<name>A0A4Z1CEC7_9ACTN</name>
<dbReference type="Pfam" id="PF00392">
    <property type="entry name" value="GntR"/>
    <property type="match status" value="1"/>
</dbReference>
<comment type="caution">
    <text evidence="5">The sequence shown here is derived from an EMBL/GenBank/DDBJ whole genome shotgun (WGS) entry which is preliminary data.</text>
</comment>
<dbReference type="GO" id="GO:0003677">
    <property type="term" value="F:DNA binding"/>
    <property type="evidence" value="ECO:0007669"/>
    <property type="project" value="UniProtKB-KW"/>
</dbReference>
<evidence type="ECO:0000256" key="1">
    <source>
        <dbReference type="ARBA" id="ARBA00023015"/>
    </source>
</evidence>
<dbReference type="Gene3D" id="1.10.10.10">
    <property type="entry name" value="Winged helix-like DNA-binding domain superfamily/Winged helix DNA-binding domain"/>
    <property type="match status" value="1"/>
</dbReference>
<dbReference type="SUPFAM" id="SSF46785">
    <property type="entry name" value="Winged helix' DNA-binding domain"/>
    <property type="match status" value="1"/>
</dbReference>
<sequence>MTAVSERPAPLHAQVESALRERLDSRDLRPGDLFPSEAALQAEFDVSRSVVRQALATLEAEGLIRKVRGKGSVVAEHREVHRDVRRSGLRLEADSDGRVTTRVDAYDVVPRPDHLVSIPGDRVLQLGRVRSVGGVVLSYIRTWLPADVADVISRDDLTDASLHQLLADRLGRHVVGGHNQVRAVPATTSLADRLGVAVGAPLLLLEGRSVDLDGVALEEFSTWHRGDLAAFDVEAVPPSARDDASHERIERLTRTARELLAELETLR</sequence>
<proteinExistence type="predicted"/>
<feature type="domain" description="HTH gntR-type" evidence="4">
    <location>
        <begin position="9"/>
        <end position="77"/>
    </location>
</feature>
<keyword evidence="1" id="KW-0805">Transcription regulation</keyword>
<dbReference type="AlphaFoldDB" id="A0A4Z1CEC7"/>
<dbReference type="InterPro" id="IPR000524">
    <property type="entry name" value="Tscrpt_reg_HTH_GntR"/>
</dbReference>
<dbReference type="Gene3D" id="3.40.1410.10">
    <property type="entry name" value="Chorismate lyase-like"/>
    <property type="match status" value="1"/>
</dbReference>
<evidence type="ECO:0000256" key="3">
    <source>
        <dbReference type="ARBA" id="ARBA00023163"/>
    </source>
</evidence>
<keyword evidence="2" id="KW-0238">DNA-binding</keyword>
<gene>
    <name evidence="5" type="ORF">EXE59_06610</name>
</gene>
<dbReference type="CDD" id="cd07377">
    <property type="entry name" value="WHTH_GntR"/>
    <property type="match status" value="1"/>
</dbReference>
<organism evidence="5 6">
    <name type="scientific">Nocardioides eburneiflavus</name>
    <dbReference type="NCBI Taxonomy" id="2518372"/>
    <lineage>
        <taxon>Bacteria</taxon>
        <taxon>Bacillati</taxon>
        <taxon>Actinomycetota</taxon>
        <taxon>Actinomycetes</taxon>
        <taxon>Propionibacteriales</taxon>
        <taxon>Nocardioidaceae</taxon>
        <taxon>Nocardioides</taxon>
    </lineage>
</organism>
<dbReference type="InterPro" id="IPR050679">
    <property type="entry name" value="Bact_HTH_transcr_reg"/>
</dbReference>
<evidence type="ECO:0000259" key="4">
    <source>
        <dbReference type="PROSITE" id="PS50949"/>
    </source>
</evidence>
<dbReference type="PANTHER" id="PTHR44846">
    <property type="entry name" value="MANNOSYL-D-GLYCERATE TRANSPORT/METABOLISM SYSTEM REPRESSOR MNGR-RELATED"/>
    <property type="match status" value="1"/>
</dbReference>
<keyword evidence="3" id="KW-0804">Transcription</keyword>
<evidence type="ECO:0000256" key="2">
    <source>
        <dbReference type="ARBA" id="ARBA00023125"/>
    </source>
</evidence>
<reference evidence="5 6" key="1">
    <citation type="submission" date="2019-04" db="EMBL/GenBank/DDBJ databases">
        <title>Three New Species of Nocardioides, Nocardioides euryhalodurans sp. nov., Nocardioides seonyuensis sp. nov. and Nocardioides eburneoflavus sp. nov. Isolated from Soil.</title>
        <authorList>
            <person name="Roh S.G."/>
            <person name="Lee C."/>
            <person name="Kim M.-K."/>
            <person name="Kim S.B."/>
        </authorList>
    </citation>
    <scope>NUCLEOTIDE SEQUENCE [LARGE SCALE GENOMIC DNA]</scope>
    <source>
        <strain evidence="5 6">MMS17-SY213</strain>
    </source>
</reference>
<dbReference type="InterPro" id="IPR036390">
    <property type="entry name" value="WH_DNA-bd_sf"/>
</dbReference>
<dbReference type="PANTHER" id="PTHR44846:SF17">
    <property type="entry name" value="GNTR-FAMILY TRANSCRIPTIONAL REGULATOR"/>
    <property type="match status" value="1"/>
</dbReference>
<keyword evidence="6" id="KW-1185">Reference proteome</keyword>
<dbReference type="PROSITE" id="PS50949">
    <property type="entry name" value="HTH_GNTR"/>
    <property type="match status" value="1"/>
</dbReference>
<dbReference type="InterPro" id="IPR028978">
    <property type="entry name" value="Chorismate_lyase_/UTRA_dom_sf"/>
</dbReference>
<dbReference type="EMBL" id="SRRO01000001">
    <property type="protein sequence ID" value="TGN63658.1"/>
    <property type="molecule type" value="Genomic_DNA"/>
</dbReference>
<protein>
    <submittedName>
        <fullName evidence="5">GntR family transcriptional regulator</fullName>
    </submittedName>
</protein>
<dbReference type="SMART" id="SM00866">
    <property type="entry name" value="UTRA"/>
    <property type="match status" value="1"/>
</dbReference>
<dbReference type="InterPro" id="IPR011663">
    <property type="entry name" value="UTRA"/>
</dbReference>
<accession>A0A4Z1CEC7</accession>
<dbReference type="Proteomes" id="UP000297496">
    <property type="component" value="Unassembled WGS sequence"/>
</dbReference>
<evidence type="ECO:0000313" key="6">
    <source>
        <dbReference type="Proteomes" id="UP000297496"/>
    </source>
</evidence>
<dbReference type="SUPFAM" id="SSF64288">
    <property type="entry name" value="Chorismate lyase-like"/>
    <property type="match status" value="1"/>
</dbReference>